<sequence>LPRAEAVAALDQFLRADVDRAQLRAMARALADYRDSSRLREVLRLGDAGAASPGESWTRFTVIDTGFPRPRTQIPVMGPRGVPFYIDLGYEEFRVGLEYDGEHHHTGRYARARDETRRRWLAQEKGWEVIPVTRDFLTRPVPYLEALLTALLHRGWNPSDKALHRITTRLTRLSRRPA</sequence>
<gene>
    <name evidence="1" type="ORF">ACFQ07_14355</name>
</gene>
<protein>
    <recommendedName>
        <fullName evidence="3">DUF559 domain-containing protein</fullName>
    </recommendedName>
</protein>
<reference evidence="2" key="1">
    <citation type="journal article" date="2019" name="Int. J. Syst. Evol. Microbiol.">
        <title>The Global Catalogue of Microorganisms (GCM) 10K type strain sequencing project: providing services to taxonomists for standard genome sequencing and annotation.</title>
        <authorList>
            <consortium name="The Broad Institute Genomics Platform"/>
            <consortium name="The Broad Institute Genome Sequencing Center for Infectious Disease"/>
            <person name="Wu L."/>
            <person name="Ma J."/>
        </authorList>
    </citation>
    <scope>NUCLEOTIDE SEQUENCE [LARGE SCALE GENOMIC DNA]</scope>
    <source>
        <strain evidence="2">JCM 31696</strain>
    </source>
</reference>
<feature type="non-terminal residue" evidence="1">
    <location>
        <position position="1"/>
    </location>
</feature>
<name>A0ABW3CFV4_9ACTN</name>
<dbReference type="SUPFAM" id="SSF52980">
    <property type="entry name" value="Restriction endonuclease-like"/>
    <property type="match status" value="1"/>
</dbReference>
<dbReference type="InterPro" id="IPR011335">
    <property type="entry name" value="Restrct_endonuc-II-like"/>
</dbReference>
<proteinExistence type="predicted"/>
<evidence type="ECO:0000313" key="2">
    <source>
        <dbReference type="Proteomes" id="UP001597083"/>
    </source>
</evidence>
<evidence type="ECO:0008006" key="3">
    <source>
        <dbReference type="Google" id="ProtNLM"/>
    </source>
</evidence>
<accession>A0ABW3CFV4</accession>
<organism evidence="1 2">
    <name type="scientific">Actinomadura adrarensis</name>
    <dbReference type="NCBI Taxonomy" id="1819600"/>
    <lineage>
        <taxon>Bacteria</taxon>
        <taxon>Bacillati</taxon>
        <taxon>Actinomycetota</taxon>
        <taxon>Actinomycetes</taxon>
        <taxon>Streptosporangiales</taxon>
        <taxon>Thermomonosporaceae</taxon>
        <taxon>Actinomadura</taxon>
    </lineage>
</organism>
<keyword evidence="2" id="KW-1185">Reference proteome</keyword>
<dbReference type="Gene3D" id="3.40.960.10">
    <property type="entry name" value="VSR Endonuclease"/>
    <property type="match status" value="1"/>
</dbReference>
<dbReference type="EMBL" id="JBHTIR010002148">
    <property type="protein sequence ID" value="MFD0853416.1"/>
    <property type="molecule type" value="Genomic_DNA"/>
</dbReference>
<comment type="caution">
    <text evidence="1">The sequence shown here is derived from an EMBL/GenBank/DDBJ whole genome shotgun (WGS) entry which is preliminary data.</text>
</comment>
<dbReference type="Proteomes" id="UP001597083">
    <property type="component" value="Unassembled WGS sequence"/>
</dbReference>
<evidence type="ECO:0000313" key="1">
    <source>
        <dbReference type="EMBL" id="MFD0853416.1"/>
    </source>
</evidence>